<dbReference type="WBParaSite" id="SSLN_0000670101-mRNA-1">
    <property type="protein sequence ID" value="SSLN_0000670101-mRNA-1"/>
    <property type="gene ID" value="SSLN_0000670101"/>
</dbReference>
<feature type="repeat" description="WD" evidence="3">
    <location>
        <begin position="276"/>
        <end position="317"/>
    </location>
</feature>
<name>A0A183SQJ7_SCHSO</name>
<dbReference type="InterPro" id="IPR015943">
    <property type="entry name" value="WD40/YVTN_repeat-like_dom_sf"/>
</dbReference>
<dbReference type="InterPro" id="IPR019775">
    <property type="entry name" value="WD40_repeat_CS"/>
</dbReference>
<feature type="compositionally biased region" description="Basic and acidic residues" evidence="4">
    <location>
        <begin position="357"/>
        <end position="367"/>
    </location>
</feature>
<dbReference type="CDD" id="cd00200">
    <property type="entry name" value="WD40"/>
    <property type="match status" value="1"/>
</dbReference>
<evidence type="ECO:0000313" key="5">
    <source>
        <dbReference type="EMBL" id="VDL92880.1"/>
    </source>
</evidence>
<feature type="compositionally biased region" description="Basic and acidic residues" evidence="4">
    <location>
        <begin position="411"/>
        <end position="420"/>
    </location>
</feature>
<dbReference type="AlphaFoldDB" id="A0A183SQJ7"/>
<proteinExistence type="predicted"/>
<feature type="repeat" description="WD" evidence="3">
    <location>
        <begin position="319"/>
        <end position="360"/>
    </location>
</feature>
<dbReference type="SMART" id="SM00320">
    <property type="entry name" value="WD40"/>
    <property type="match status" value="5"/>
</dbReference>
<dbReference type="OrthoDB" id="17410at2759"/>
<evidence type="ECO:0000256" key="2">
    <source>
        <dbReference type="ARBA" id="ARBA00022737"/>
    </source>
</evidence>
<dbReference type="Pfam" id="PF00400">
    <property type="entry name" value="WD40"/>
    <property type="match status" value="5"/>
</dbReference>
<sequence>MIAARLEPIASDPHIVLSPIQAHEDGIWCVAWQRREADGKEFVLTGALDNSLKLWNWRYCSLGIIASSTAAFSLLSVLTKMTELSLSDSQIRTGDDLQLKTSCEGHRLGVVSVDINKSATMAVSSGLDNQVIFWDLDSGKQLKVYEGTPLDTWTVAFSPDSRYVATGSINGCVNMIGVESGKKDSAIDLDGKFTYCLAYVPTKIIVHARSKTSRELIEAWASAEDSANQFIDLAPAYRALRSQLRTGSPDGTRLAAGAINGIVSICDLQTGNIFPLDGHAMPVRAVAFSPDGRLLASTSDDKQIRIFDAHDGRLVVSSLNGHNGWVLSAMFSPDNRHLLTSSTDRTVRVWDLSTRAEEHTVREHEDQASWSASLTGGQRRRHVDTLKDSEATANQPDDLRGPQPGPTALEKSSEDWRSNL</sequence>
<dbReference type="PANTHER" id="PTHR44090">
    <property type="entry name" value="WD REPEAT-CONTAINING PROTEIN 61"/>
    <property type="match status" value="1"/>
</dbReference>
<feature type="repeat" description="WD" evidence="3">
    <location>
        <begin position="103"/>
        <end position="144"/>
    </location>
</feature>
<keyword evidence="2" id="KW-0677">Repeat</keyword>
<reference evidence="5 6" key="2">
    <citation type="submission" date="2018-11" db="EMBL/GenBank/DDBJ databases">
        <authorList>
            <consortium name="Pathogen Informatics"/>
        </authorList>
    </citation>
    <scope>NUCLEOTIDE SEQUENCE [LARGE SCALE GENOMIC DNA]</scope>
    <source>
        <strain evidence="5 6">NST_G2</strain>
    </source>
</reference>
<dbReference type="InterPro" id="IPR001680">
    <property type="entry name" value="WD40_rpt"/>
</dbReference>
<dbReference type="EMBL" id="UYSU01033710">
    <property type="protein sequence ID" value="VDL92880.1"/>
    <property type="molecule type" value="Genomic_DNA"/>
</dbReference>
<dbReference type="PANTHER" id="PTHR44090:SF1">
    <property type="entry name" value="SUPERKILLER COMPLEX PROTEIN 8"/>
    <property type="match status" value="1"/>
</dbReference>
<dbReference type="InterPro" id="IPR036322">
    <property type="entry name" value="WD40_repeat_dom_sf"/>
</dbReference>
<feature type="repeat" description="WD" evidence="3">
    <location>
        <begin position="20"/>
        <end position="56"/>
    </location>
</feature>
<keyword evidence="1 3" id="KW-0853">WD repeat</keyword>
<evidence type="ECO:0000256" key="1">
    <source>
        <dbReference type="ARBA" id="ARBA00022574"/>
    </source>
</evidence>
<gene>
    <name evidence="5" type="ORF">SSLN_LOCUS6495</name>
</gene>
<dbReference type="PRINTS" id="PR00320">
    <property type="entry name" value="GPROTEINBRPT"/>
</dbReference>
<dbReference type="InterPro" id="IPR051510">
    <property type="entry name" value="SKI8"/>
</dbReference>
<evidence type="ECO:0000313" key="7">
    <source>
        <dbReference type="WBParaSite" id="SSLN_0000670101-mRNA-1"/>
    </source>
</evidence>
<protein>
    <submittedName>
        <fullName evidence="7">WD_REPEATS_REGION domain-containing protein</fullName>
    </submittedName>
</protein>
<dbReference type="GO" id="GO:0016593">
    <property type="term" value="C:Cdc73/Paf1 complex"/>
    <property type="evidence" value="ECO:0007669"/>
    <property type="project" value="TreeGrafter"/>
</dbReference>
<dbReference type="PROSITE" id="PS00678">
    <property type="entry name" value="WD_REPEATS_1"/>
    <property type="match status" value="2"/>
</dbReference>
<feature type="region of interest" description="Disordered" evidence="4">
    <location>
        <begin position="357"/>
        <end position="420"/>
    </location>
</feature>
<dbReference type="SUPFAM" id="SSF50978">
    <property type="entry name" value="WD40 repeat-like"/>
    <property type="match status" value="1"/>
</dbReference>
<keyword evidence="6" id="KW-1185">Reference proteome</keyword>
<evidence type="ECO:0000313" key="6">
    <source>
        <dbReference type="Proteomes" id="UP000275846"/>
    </source>
</evidence>
<evidence type="ECO:0000256" key="4">
    <source>
        <dbReference type="SAM" id="MobiDB-lite"/>
    </source>
</evidence>
<organism evidence="7">
    <name type="scientific">Schistocephalus solidus</name>
    <name type="common">Tapeworm</name>
    <dbReference type="NCBI Taxonomy" id="70667"/>
    <lineage>
        <taxon>Eukaryota</taxon>
        <taxon>Metazoa</taxon>
        <taxon>Spiralia</taxon>
        <taxon>Lophotrochozoa</taxon>
        <taxon>Platyhelminthes</taxon>
        <taxon>Cestoda</taxon>
        <taxon>Eucestoda</taxon>
        <taxon>Diphyllobothriidea</taxon>
        <taxon>Diphyllobothriidae</taxon>
        <taxon>Schistocephalus</taxon>
    </lineage>
</organism>
<accession>A0A183SQJ7</accession>
<evidence type="ECO:0000256" key="3">
    <source>
        <dbReference type="PROSITE-ProRule" id="PRU00221"/>
    </source>
</evidence>
<dbReference type="Proteomes" id="UP000275846">
    <property type="component" value="Unassembled WGS sequence"/>
</dbReference>
<reference evidence="7" key="1">
    <citation type="submission" date="2016-06" db="UniProtKB">
        <authorList>
            <consortium name="WormBaseParasite"/>
        </authorList>
    </citation>
    <scope>IDENTIFICATION</scope>
</reference>
<dbReference type="InterPro" id="IPR020472">
    <property type="entry name" value="WD40_PAC1"/>
</dbReference>
<dbReference type="Gene3D" id="2.130.10.10">
    <property type="entry name" value="YVTN repeat-like/Quinoprotein amine dehydrogenase"/>
    <property type="match status" value="2"/>
</dbReference>
<dbReference type="PROSITE" id="PS50082">
    <property type="entry name" value="WD_REPEATS_2"/>
    <property type="match status" value="4"/>
</dbReference>
<dbReference type="PROSITE" id="PS50294">
    <property type="entry name" value="WD_REPEATS_REGION"/>
    <property type="match status" value="3"/>
</dbReference>
<dbReference type="STRING" id="70667.A0A183SQJ7"/>